<keyword evidence="2" id="KW-0645">Protease</keyword>
<dbReference type="Gene3D" id="2.40.10.10">
    <property type="entry name" value="Trypsin-like serine proteases"/>
    <property type="match status" value="1"/>
</dbReference>
<dbReference type="PANTHER" id="PTHR24252">
    <property type="entry name" value="ACROSIN-RELATED"/>
    <property type="match status" value="1"/>
</dbReference>
<dbReference type="PANTHER" id="PTHR24252:SF7">
    <property type="entry name" value="HYALIN"/>
    <property type="match status" value="1"/>
</dbReference>
<dbReference type="Pfam" id="PF00089">
    <property type="entry name" value="Trypsin"/>
    <property type="match status" value="1"/>
</dbReference>
<keyword evidence="2" id="KW-0720">Serine protease</keyword>
<dbReference type="GO" id="GO:0004252">
    <property type="term" value="F:serine-type endopeptidase activity"/>
    <property type="evidence" value="ECO:0007669"/>
    <property type="project" value="InterPro"/>
</dbReference>
<dbReference type="PROSITE" id="PS00135">
    <property type="entry name" value="TRYPSIN_SER"/>
    <property type="match status" value="1"/>
</dbReference>
<dbReference type="GO" id="GO:0006508">
    <property type="term" value="P:proteolysis"/>
    <property type="evidence" value="ECO:0007669"/>
    <property type="project" value="UniProtKB-KW"/>
</dbReference>
<dbReference type="Proteomes" id="UP001328107">
    <property type="component" value="Unassembled WGS sequence"/>
</dbReference>
<dbReference type="PROSITE" id="PS00134">
    <property type="entry name" value="TRYPSIN_HIS"/>
    <property type="match status" value="1"/>
</dbReference>
<dbReference type="CDD" id="cd00190">
    <property type="entry name" value="Tryp_SPc"/>
    <property type="match status" value="1"/>
</dbReference>
<dbReference type="SUPFAM" id="SSF50494">
    <property type="entry name" value="Trypsin-like serine proteases"/>
    <property type="match status" value="1"/>
</dbReference>
<dbReference type="InterPro" id="IPR009003">
    <property type="entry name" value="Peptidase_S1_PA"/>
</dbReference>
<comment type="caution">
    <text evidence="4">The sequence shown here is derived from an EMBL/GenBank/DDBJ whole genome shotgun (WGS) entry which is preliminary data.</text>
</comment>
<keyword evidence="5" id="KW-1185">Reference proteome</keyword>
<keyword evidence="2" id="KW-0378">Hydrolase</keyword>
<feature type="non-terminal residue" evidence="4">
    <location>
        <position position="1"/>
    </location>
</feature>
<dbReference type="PRINTS" id="PR00722">
    <property type="entry name" value="CHYMOTRYPSIN"/>
</dbReference>
<evidence type="ECO:0000256" key="1">
    <source>
        <dbReference type="ARBA" id="ARBA00023157"/>
    </source>
</evidence>
<protein>
    <recommendedName>
        <fullName evidence="3">Peptidase S1 domain-containing protein</fullName>
    </recommendedName>
</protein>
<evidence type="ECO:0000313" key="5">
    <source>
        <dbReference type="Proteomes" id="UP001328107"/>
    </source>
</evidence>
<evidence type="ECO:0000259" key="3">
    <source>
        <dbReference type="PROSITE" id="PS50240"/>
    </source>
</evidence>
<sequence length="319" mass="34757">LLLLLCLASPTLASSNCGVRHSASATSTQLRRILGGNEVTVVGKWPWQILLIIGKFRNDGTPYSDMCGGTIISNRWILTAAHCLVYVRNGEQVTAEQAVVYGEVTNSSADPRAKSRANSHAFKMLEAYPHANYTDAGYKDDVALIKLDETITFDGAVSPICLPNGAQDVPADGHAVTTGFGDANIRGSDELLDDGKLRETVVPIVREDICEYRWTNNKKLSHPISVEQWRQRGHLLCAGSFGHDAGGGDSGGPLMMKSSDGRWFQIGITAFGEKSMESDMLPGAYTDVREYCEWIAETTNGKVKCQGEEVNLRDVDIQM</sequence>
<keyword evidence="1" id="KW-1015">Disulfide bond</keyword>
<dbReference type="InterPro" id="IPR043504">
    <property type="entry name" value="Peptidase_S1_PA_chymotrypsin"/>
</dbReference>
<feature type="domain" description="Peptidase S1" evidence="3">
    <location>
        <begin position="33"/>
        <end position="300"/>
    </location>
</feature>
<reference evidence="5" key="1">
    <citation type="submission" date="2022-10" db="EMBL/GenBank/DDBJ databases">
        <title>Genome assembly of Pristionchus species.</title>
        <authorList>
            <person name="Yoshida K."/>
            <person name="Sommer R.J."/>
        </authorList>
    </citation>
    <scope>NUCLEOTIDE SEQUENCE [LARGE SCALE GENOMIC DNA]</scope>
    <source>
        <strain evidence="5">RS5460</strain>
    </source>
</reference>
<dbReference type="EMBL" id="BTRK01000001">
    <property type="protein sequence ID" value="GMR30712.1"/>
    <property type="molecule type" value="Genomic_DNA"/>
</dbReference>
<dbReference type="AlphaFoldDB" id="A0AAN4YXB8"/>
<dbReference type="InterPro" id="IPR001254">
    <property type="entry name" value="Trypsin_dom"/>
</dbReference>
<dbReference type="InterPro" id="IPR001314">
    <property type="entry name" value="Peptidase_S1A"/>
</dbReference>
<evidence type="ECO:0000256" key="2">
    <source>
        <dbReference type="RuleBase" id="RU363034"/>
    </source>
</evidence>
<name>A0AAN4YXB8_9BILA</name>
<proteinExistence type="predicted"/>
<dbReference type="SMART" id="SM00020">
    <property type="entry name" value="Tryp_SPc"/>
    <property type="match status" value="1"/>
</dbReference>
<dbReference type="FunFam" id="2.40.10.10:FF:000068">
    <property type="entry name" value="transmembrane protease serine 2"/>
    <property type="match status" value="1"/>
</dbReference>
<dbReference type="InterPro" id="IPR033116">
    <property type="entry name" value="TRYPSIN_SER"/>
</dbReference>
<dbReference type="InterPro" id="IPR018114">
    <property type="entry name" value="TRYPSIN_HIS"/>
</dbReference>
<gene>
    <name evidence="4" type="ORF">PMAYCL1PPCAC_00907</name>
</gene>
<organism evidence="4 5">
    <name type="scientific">Pristionchus mayeri</name>
    <dbReference type="NCBI Taxonomy" id="1317129"/>
    <lineage>
        <taxon>Eukaryota</taxon>
        <taxon>Metazoa</taxon>
        <taxon>Ecdysozoa</taxon>
        <taxon>Nematoda</taxon>
        <taxon>Chromadorea</taxon>
        <taxon>Rhabditida</taxon>
        <taxon>Rhabditina</taxon>
        <taxon>Diplogasteromorpha</taxon>
        <taxon>Diplogasteroidea</taxon>
        <taxon>Neodiplogasteridae</taxon>
        <taxon>Pristionchus</taxon>
    </lineage>
</organism>
<accession>A0AAN4YXB8</accession>
<evidence type="ECO:0000313" key="4">
    <source>
        <dbReference type="EMBL" id="GMR30712.1"/>
    </source>
</evidence>
<dbReference type="PROSITE" id="PS50240">
    <property type="entry name" value="TRYPSIN_DOM"/>
    <property type="match status" value="1"/>
</dbReference>